<name>A0A6J5MVV5_9CAUD</name>
<reference evidence="1" key="1">
    <citation type="submission" date="2020-04" db="EMBL/GenBank/DDBJ databases">
        <authorList>
            <person name="Chiriac C."/>
            <person name="Salcher M."/>
            <person name="Ghai R."/>
            <person name="Kavagutti S V."/>
        </authorList>
    </citation>
    <scope>NUCLEOTIDE SEQUENCE</scope>
</reference>
<dbReference type="EMBL" id="LR796482">
    <property type="protein sequence ID" value="CAB4147809.1"/>
    <property type="molecule type" value="Genomic_DNA"/>
</dbReference>
<organism evidence="1">
    <name type="scientific">uncultured Caudovirales phage</name>
    <dbReference type="NCBI Taxonomy" id="2100421"/>
    <lineage>
        <taxon>Viruses</taxon>
        <taxon>Duplodnaviria</taxon>
        <taxon>Heunggongvirae</taxon>
        <taxon>Uroviricota</taxon>
        <taxon>Caudoviricetes</taxon>
        <taxon>Peduoviridae</taxon>
        <taxon>Maltschvirus</taxon>
        <taxon>Maltschvirus maltsch</taxon>
    </lineage>
</organism>
<sequence>MFDKVVKRDMIHSSTTLLEGFSMFSLNQIVRGKNAGVFVIIDFRIGSDGQRWAMLKELCEVTGKLNRGGISLPLDCIKTY</sequence>
<evidence type="ECO:0000313" key="1">
    <source>
        <dbReference type="EMBL" id="CAB4147809.1"/>
    </source>
</evidence>
<proteinExistence type="predicted"/>
<protein>
    <submittedName>
        <fullName evidence="1">Uncharacterized protein</fullName>
    </submittedName>
</protein>
<gene>
    <name evidence="1" type="ORF">UFOVP515_47</name>
</gene>
<accession>A0A6J5MVV5</accession>